<accession>A0A9N7Z5S2</accession>
<evidence type="ECO:0000313" key="2">
    <source>
        <dbReference type="Proteomes" id="UP001153269"/>
    </source>
</evidence>
<dbReference type="EMBL" id="CADEAL010004123">
    <property type="protein sequence ID" value="CAB1452310.1"/>
    <property type="molecule type" value="Genomic_DNA"/>
</dbReference>
<gene>
    <name evidence="1" type="ORF">PLEPLA_LOCUS40050</name>
</gene>
<protein>
    <submittedName>
        <fullName evidence="1">Uncharacterized protein</fullName>
    </submittedName>
</protein>
<comment type="caution">
    <text evidence="1">The sequence shown here is derived from an EMBL/GenBank/DDBJ whole genome shotgun (WGS) entry which is preliminary data.</text>
</comment>
<reference evidence="1" key="1">
    <citation type="submission" date="2020-03" db="EMBL/GenBank/DDBJ databases">
        <authorList>
            <person name="Weist P."/>
        </authorList>
    </citation>
    <scope>NUCLEOTIDE SEQUENCE</scope>
</reference>
<dbReference type="AlphaFoldDB" id="A0A9N7Z5S2"/>
<evidence type="ECO:0000313" key="1">
    <source>
        <dbReference type="EMBL" id="CAB1452310.1"/>
    </source>
</evidence>
<keyword evidence="2" id="KW-1185">Reference proteome</keyword>
<dbReference type="Proteomes" id="UP001153269">
    <property type="component" value="Unassembled WGS sequence"/>
</dbReference>
<name>A0A9N7Z5S2_PLEPL</name>
<sequence>MARSHWSSVTHWGTTRARRGALGAREFQAAMIVKERIKRERGEKGGARLQGSSLCRLPRPSAAALHSYGILPTLVHISDHSGHEATLWEGSLLSDWLPSHAASLLIGSSGSREALDRRRPCSYFLTFLPSSAAAPPLDCAAREVSHPHTPMHFGLHSPRHSALWNALYVMLQLVMPPPSLSSSYTPLEIYLLSSPLLSSPPPPFSSA</sequence>
<organism evidence="1 2">
    <name type="scientific">Pleuronectes platessa</name>
    <name type="common">European plaice</name>
    <dbReference type="NCBI Taxonomy" id="8262"/>
    <lineage>
        <taxon>Eukaryota</taxon>
        <taxon>Metazoa</taxon>
        <taxon>Chordata</taxon>
        <taxon>Craniata</taxon>
        <taxon>Vertebrata</taxon>
        <taxon>Euteleostomi</taxon>
        <taxon>Actinopterygii</taxon>
        <taxon>Neopterygii</taxon>
        <taxon>Teleostei</taxon>
        <taxon>Neoteleostei</taxon>
        <taxon>Acanthomorphata</taxon>
        <taxon>Carangaria</taxon>
        <taxon>Pleuronectiformes</taxon>
        <taxon>Pleuronectoidei</taxon>
        <taxon>Pleuronectidae</taxon>
        <taxon>Pleuronectes</taxon>
    </lineage>
</organism>
<proteinExistence type="predicted"/>